<dbReference type="EMBL" id="CP075154">
    <property type="protein sequence ID" value="UTX43809.1"/>
    <property type="molecule type" value="Genomic_DNA"/>
</dbReference>
<keyword evidence="1" id="KW-1133">Transmembrane helix</keyword>
<keyword evidence="1" id="KW-0472">Membrane</keyword>
<name>A0A9Q9F8M4_ENCHE</name>
<feature type="transmembrane region" description="Helical" evidence="1">
    <location>
        <begin position="34"/>
        <end position="56"/>
    </location>
</feature>
<evidence type="ECO:0000256" key="1">
    <source>
        <dbReference type="SAM" id="Phobius"/>
    </source>
</evidence>
<proteinExistence type="predicted"/>
<protein>
    <submittedName>
        <fullName evidence="2">Uncharacterized protein</fullName>
    </submittedName>
</protein>
<accession>A0A9Q9F8M4</accession>
<gene>
    <name evidence="2" type="ORF">GPU96_08g15830</name>
</gene>
<dbReference type="Proteomes" id="UP001059546">
    <property type="component" value="Chromosome VIII"/>
</dbReference>
<dbReference type="AlphaFoldDB" id="A0A9Q9F8M4"/>
<keyword evidence="1" id="KW-0812">Transmembrane</keyword>
<sequence length="93" mass="10213">MQGTKAMPMSRCFLMIMVATTCLARMYGTMSFLAYVALQCALAGLFILSTSIYGAFRIRNGDRESKAYMERIARYDTLGTFGKAEAQSGAPSE</sequence>
<organism evidence="2 3">
    <name type="scientific">Encephalitozoon hellem</name>
    <name type="common">Microsporidian parasite</name>
    <dbReference type="NCBI Taxonomy" id="27973"/>
    <lineage>
        <taxon>Eukaryota</taxon>
        <taxon>Fungi</taxon>
        <taxon>Fungi incertae sedis</taxon>
        <taxon>Microsporidia</taxon>
        <taxon>Unikaryonidae</taxon>
        <taxon>Encephalitozoon</taxon>
    </lineage>
</organism>
<evidence type="ECO:0000313" key="2">
    <source>
        <dbReference type="EMBL" id="UTX43809.1"/>
    </source>
</evidence>
<evidence type="ECO:0000313" key="3">
    <source>
        <dbReference type="Proteomes" id="UP001059546"/>
    </source>
</evidence>
<reference evidence="2" key="1">
    <citation type="submission" date="2021-05" db="EMBL/GenBank/DDBJ databases">
        <title>Encephalitozoon hellem ATCC 50604 Complete Genome.</title>
        <authorList>
            <person name="Mascarenhas dos Santos A.C."/>
            <person name="Julian A.T."/>
            <person name="Pombert J.-F."/>
        </authorList>
    </citation>
    <scope>NUCLEOTIDE SEQUENCE</scope>
    <source>
        <strain evidence="2">ATCC 50604</strain>
    </source>
</reference>